<feature type="domain" description="AB hydrolase-1" evidence="5">
    <location>
        <begin position="76"/>
        <end position="180"/>
    </location>
</feature>
<evidence type="ECO:0000313" key="6">
    <source>
        <dbReference type="EMBL" id="MBK1789211.1"/>
    </source>
</evidence>
<sequence length="303" mass="31011">MNRNVKASAVFALAVSVAGVALTGCDEGSTAEPKAPASAAASEEQGEDLVTGTQKIQVEGSSVNVSCTGEAAEGKPVIILLHGGGDSLDTFADLQKTLGEQDRVCSYDRLGAGASDQPDGPQSFDSTGAILTGVIDQVAGDAPVVLAGHSLGGLIAGRYAPEHTDRVAGLVLLDATSPTQIADFEREVPADATGPAAEVKAQTLAIFEGQSPEQLVIPDAEVGSAGDIPVEVIQHGKPYLSAIPEYGAGLEQAWADGQEKWLALSSNSNLSSAANSEHYIHVDEPDVAIDAIQRVVSESAKSE</sequence>
<dbReference type="InterPro" id="IPR029058">
    <property type="entry name" value="AB_hydrolase_fold"/>
</dbReference>
<comment type="similarity">
    <text evidence="1">Belongs to the peptidase S33 family.</text>
</comment>
<feature type="compositionally biased region" description="Low complexity" evidence="3">
    <location>
        <begin position="31"/>
        <end position="43"/>
    </location>
</feature>
<feature type="signal peptide" evidence="4">
    <location>
        <begin position="1"/>
        <end position="23"/>
    </location>
</feature>
<dbReference type="RefSeq" id="WP_200325932.1">
    <property type="nucleotide sequence ID" value="NZ_JAENJH010000015.1"/>
</dbReference>
<dbReference type="InterPro" id="IPR050266">
    <property type="entry name" value="AB_hydrolase_sf"/>
</dbReference>
<feature type="region of interest" description="Disordered" evidence="3">
    <location>
        <begin position="25"/>
        <end position="49"/>
    </location>
</feature>
<dbReference type="PROSITE" id="PS00435">
    <property type="entry name" value="PEROXIDASE_1"/>
    <property type="match status" value="1"/>
</dbReference>
<dbReference type="PRINTS" id="PR00111">
    <property type="entry name" value="ABHYDROLASE"/>
</dbReference>
<dbReference type="InterPro" id="IPR000073">
    <property type="entry name" value="AB_hydrolase_1"/>
</dbReference>
<dbReference type="PROSITE" id="PS51257">
    <property type="entry name" value="PROKAR_LIPOPROTEIN"/>
    <property type="match status" value="1"/>
</dbReference>
<gene>
    <name evidence="6" type="ORF">JHE00_33175</name>
</gene>
<organism evidence="6 7">
    <name type="scientific">Prauserella cavernicola</name>
    <dbReference type="NCBI Taxonomy" id="2800127"/>
    <lineage>
        <taxon>Bacteria</taxon>
        <taxon>Bacillati</taxon>
        <taxon>Actinomycetota</taxon>
        <taxon>Actinomycetes</taxon>
        <taxon>Pseudonocardiales</taxon>
        <taxon>Pseudonocardiaceae</taxon>
        <taxon>Prauserella</taxon>
    </lineage>
</organism>
<evidence type="ECO:0000313" key="7">
    <source>
        <dbReference type="Proteomes" id="UP000635245"/>
    </source>
</evidence>
<dbReference type="InterPro" id="IPR002410">
    <property type="entry name" value="Peptidase_S33"/>
</dbReference>
<keyword evidence="7" id="KW-1185">Reference proteome</keyword>
<dbReference type="GO" id="GO:0004177">
    <property type="term" value="F:aminopeptidase activity"/>
    <property type="evidence" value="ECO:0007669"/>
    <property type="project" value="UniProtKB-EC"/>
</dbReference>
<accession>A0A934QZ43</accession>
<evidence type="ECO:0000256" key="2">
    <source>
        <dbReference type="ARBA" id="ARBA00022801"/>
    </source>
</evidence>
<dbReference type="PANTHER" id="PTHR43798">
    <property type="entry name" value="MONOACYLGLYCEROL LIPASE"/>
    <property type="match status" value="1"/>
</dbReference>
<proteinExistence type="inferred from homology"/>
<dbReference type="GO" id="GO:0016020">
    <property type="term" value="C:membrane"/>
    <property type="evidence" value="ECO:0007669"/>
    <property type="project" value="TreeGrafter"/>
</dbReference>
<dbReference type="GO" id="GO:0006508">
    <property type="term" value="P:proteolysis"/>
    <property type="evidence" value="ECO:0007669"/>
    <property type="project" value="InterPro"/>
</dbReference>
<dbReference type="PRINTS" id="PR00793">
    <property type="entry name" value="PROAMNOPTASE"/>
</dbReference>
<dbReference type="InterPro" id="IPR019793">
    <property type="entry name" value="Peroxidases_heam-ligand_BS"/>
</dbReference>
<dbReference type="Gene3D" id="3.40.50.1820">
    <property type="entry name" value="alpha/beta hydrolase"/>
    <property type="match status" value="1"/>
</dbReference>
<name>A0A934QZ43_9PSEU</name>
<comment type="caution">
    <text evidence="6">The sequence shown here is derived from an EMBL/GenBank/DDBJ whole genome shotgun (WGS) entry which is preliminary data.</text>
</comment>
<protein>
    <submittedName>
        <fullName evidence="6">Alpha/beta fold hydrolase</fullName>
    </submittedName>
</protein>
<evidence type="ECO:0000259" key="5">
    <source>
        <dbReference type="Pfam" id="PF00561"/>
    </source>
</evidence>
<dbReference type="Pfam" id="PF00561">
    <property type="entry name" value="Abhydrolase_1"/>
    <property type="match status" value="1"/>
</dbReference>
<dbReference type="EMBL" id="JAENJH010000015">
    <property type="protein sequence ID" value="MBK1789211.1"/>
    <property type="molecule type" value="Genomic_DNA"/>
</dbReference>
<evidence type="ECO:0000256" key="4">
    <source>
        <dbReference type="SAM" id="SignalP"/>
    </source>
</evidence>
<evidence type="ECO:0000256" key="1">
    <source>
        <dbReference type="ARBA" id="ARBA00010088"/>
    </source>
</evidence>
<reference evidence="6" key="1">
    <citation type="submission" date="2020-12" db="EMBL/GenBank/DDBJ databases">
        <title>Prauserella sp. ASG 168, a novel actinomycete isolated from cave rock.</title>
        <authorList>
            <person name="Suriyachadkun C."/>
        </authorList>
    </citation>
    <scope>NUCLEOTIDE SEQUENCE</scope>
    <source>
        <strain evidence="6">ASG 168</strain>
    </source>
</reference>
<dbReference type="SUPFAM" id="SSF53474">
    <property type="entry name" value="alpha/beta-Hydrolases"/>
    <property type="match status" value="1"/>
</dbReference>
<dbReference type="PANTHER" id="PTHR43798:SF33">
    <property type="entry name" value="HYDROLASE, PUTATIVE (AFU_ORTHOLOGUE AFUA_2G14860)-RELATED"/>
    <property type="match status" value="1"/>
</dbReference>
<keyword evidence="4" id="KW-0732">Signal</keyword>
<dbReference type="Proteomes" id="UP000635245">
    <property type="component" value="Unassembled WGS sequence"/>
</dbReference>
<dbReference type="AlphaFoldDB" id="A0A934QZ43"/>
<keyword evidence="2 6" id="KW-0378">Hydrolase</keyword>
<feature type="chain" id="PRO_5038930100" evidence="4">
    <location>
        <begin position="24"/>
        <end position="303"/>
    </location>
</feature>
<evidence type="ECO:0000256" key="3">
    <source>
        <dbReference type="SAM" id="MobiDB-lite"/>
    </source>
</evidence>